<sequence length="255" mass="29221">MIDIHEKSLKTLLKNGNKLTEAVVITALAEHLLVNLAPEQSCTIDKRYQDKSENQVCKCGCGAELKFGNTGIGHEEVWHAWDQKENEMSINKSETSVSDLSEDSPEIRQWFEDKTDSDHQTIAQAIVFSMLQKQRHPELNNFLIPTIVISATKFRIIMYDAENDILLQSNSYDLFVNEESTAKLSTSSIVILWMVLHYRIFCSGVNKVNLYEDLDKVKSGFIDRLPHECVDIYKYKLKSCVPSFPIVERKTMENL</sequence>
<evidence type="ECO:0008006" key="3">
    <source>
        <dbReference type="Google" id="ProtNLM"/>
    </source>
</evidence>
<gene>
    <name evidence="1" type="ORF">KUTeg_017892</name>
</gene>
<feature type="non-terminal residue" evidence="1">
    <location>
        <position position="255"/>
    </location>
</feature>
<dbReference type="Proteomes" id="UP001217089">
    <property type="component" value="Unassembled WGS sequence"/>
</dbReference>
<dbReference type="EMBL" id="JARBDR010000903">
    <property type="protein sequence ID" value="KAJ8304309.1"/>
    <property type="molecule type" value="Genomic_DNA"/>
</dbReference>
<comment type="caution">
    <text evidence="1">The sequence shown here is derived from an EMBL/GenBank/DDBJ whole genome shotgun (WGS) entry which is preliminary data.</text>
</comment>
<proteinExistence type="predicted"/>
<protein>
    <recommendedName>
        <fullName evidence="3">C2H2-type domain-containing protein</fullName>
    </recommendedName>
</protein>
<reference evidence="1 2" key="1">
    <citation type="submission" date="2022-12" db="EMBL/GenBank/DDBJ databases">
        <title>Chromosome-level genome of Tegillarca granosa.</title>
        <authorList>
            <person name="Kim J."/>
        </authorList>
    </citation>
    <scope>NUCLEOTIDE SEQUENCE [LARGE SCALE GENOMIC DNA]</scope>
    <source>
        <strain evidence="1">Teg-2019</strain>
        <tissue evidence="1">Adductor muscle</tissue>
    </source>
</reference>
<evidence type="ECO:0000313" key="2">
    <source>
        <dbReference type="Proteomes" id="UP001217089"/>
    </source>
</evidence>
<evidence type="ECO:0000313" key="1">
    <source>
        <dbReference type="EMBL" id="KAJ8304309.1"/>
    </source>
</evidence>
<name>A0ABQ9EG93_TEGGR</name>
<organism evidence="1 2">
    <name type="scientific">Tegillarca granosa</name>
    <name type="common">Malaysian cockle</name>
    <name type="synonym">Anadara granosa</name>
    <dbReference type="NCBI Taxonomy" id="220873"/>
    <lineage>
        <taxon>Eukaryota</taxon>
        <taxon>Metazoa</taxon>
        <taxon>Spiralia</taxon>
        <taxon>Lophotrochozoa</taxon>
        <taxon>Mollusca</taxon>
        <taxon>Bivalvia</taxon>
        <taxon>Autobranchia</taxon>
        <taxon>Pteriomorphia</taxon>
        <taxon>Arcoida</taxon>
        <taxon>Arcoidea</taxon>
        <taxon>Arcidae</taxon>
        <taxon>Tegillarca</taxon>
    </lineage>
</organism>
<accession>A0ABQ9EG93</accession>
<keyword evidence="2" id="KW-1185">Reference proteome</keyword>